<accession>A0ABR1YTF3</accession>
<keyword evidence="2" id="KW-1185">Reference proteome</keyword>
<evidence type="ECO:0000313" key="2">
    <source>
        <dbReference type="Proteomes" id="UP001492380"/>
    </source>
</evidence>
<comment type="caution">
    <text evidence="1">The sequence shown here is derived from an EMBL/GenBank/DDBJ whole genome shotgun (WGS) entry which is preliminary data.</text>
</comment>
<protein>
    <submittedName>
        <fullName evidence="1">Uncharacterized protein</fullName>
    </submittedName>
</protein>
<gene>
    <name evidence="1" type="ORF">HDK90DRAFT_212130</name>
</gene>
<dbReference type="EMBL" id="JBBWRZ010000004">
    <property type="protein sequence ID" value="KAK8238059.1"/>
    <property type="molecule type" value="Genomic_DNA"/>
</dbReference>
<sequence>MHGKKSRQECCRGNSPPVLCASHSVHLRPPLLHSRHSRALTLTFPVSLRVPRLRLRLRLFRSMKVTSKHLVHIIIPSEPPRPRHQFHPASPSLLSLCLSITPFMHRYIDAPPVFGMGVLSWHVARSLHPPGSLVLRRPISSSSQLARTSLFSVQAPQVGVGGCVPAGRVGKSGDRDNNTNNTNAMIITTISRRSPAAERPSNRVIVGA</sequence>
<evidence type="ECO:0000313" key="1">
    <source>
        <dbReference type="EMBL" id="KAK8238059.1"/>
    </source>
</evidence>
<dbReference type="Proteomes" id="UP001492380">
    <property type="component" value="Unassembled WGS sequence"/>
</dbReference>
<organism evidence="1 2">
    <name type="scientific">Phyllosticta capitalensis</name>
    <dbReference type="NCBI Taxonomy" id="121624"/>
    <lineage>
        <taxon>Eukaryota</taxon>
        <taxon>Fungi</taxon>
        <taxon>Dikarya</taxon>
        <taxon>Ascomycota</taxon>
        <taxon>Pezizomycotina</taxon>
        <taxon>Dothideomycetes</taxon>
        <taxon>Dothideomycetes incertae sedis</taxon>
        <taxon>Botryosphaeriales</taxon>
        <taxon>Phyllostictaceae</taxon>
        <taxon>Phyllosticta</taxon>
    </lineage>
</organism>
<name>A0ABR1YTF3_9PEZI</name>
<proteinExistence type="predicted"/>
<reference evidence="1 2" key="1">
    <citation type="submission" date="2024-04" db="EMBL/GenBank/DDBJ databases">
        <title>Phyllosticta paracitricarpa is synonymous to the EU quarantine fungus P. citricarpa based on phylogenomic analyses.</title>
        <authorList>
            <consortium name="Lawrence Berkeley National Laboratory"/>
            <person name="Van Ingen-Buijs V.A."/>
            <person name="Van Westerhoven A.C."/>
            <person name="Haridas S."/>
            <person name="Skiadas P."/>
            <person name="Martin F."/>
            <person name="Groenewald J.Z."/>
            <person name="Crous P.W."/>
            <person name="Seidl M.F."/>
        </authorList>
    </citation>
    <scope>NUCLEOTIDE SEQUENCE [LARGE SCALE GENOMIC DNA]</scope>
    <source>
        <strain evidence="1 2">CBS 123374</strain>
    </source>
</reference>